<reference evidence="3" key="1">
    <citation type="submission" date="2011-06" db="EMBL/GenBank/DDBJ databases">
        <title>The complete genome of chromosome of Runella slithyformis DSM 19594.</title>
        <authorList>
            <consortium name="US DOE Joint Genome Institute (JGI-PGF)"/>
            <person name="Lucas S."/>
            <person name="Han J."/>
            <person name="Lapidus A."/>
            <person name="Bruce D."/>
            <person name="Goodwin L."/>
            <person name="Pitluck S."/>
            <person name="Peters L."/>
            <person name="Kyrpides N."/>
            <person name="Mavromatis K."/>
            <person name="Ivanova N."/>
            <person name="Ovchinnikova G."/>
            <person name="Zhang X."/>
            <person name="Misra M."/>
            <person name="Detter J.C."/>
            <person name="Tapia R."/>
            <person name="Han C."/>
            <person name="Land M."/>
            <person name="Hauser L."/>
            <person name="Markowitz V."/>
            <person name="Cheng J.-F."/>
            <person name="Hugenholtz P."/>
            <person name="Woyke T."/>
            <person name="Wu D."/>
            <person name="Tindall B."/>
            <person name="Faehrich R."/>
            <person name="Brambilla E."/>
            <person name="Klenk H.-P."/>
            <person name="Eisen J.A."/>
        </authorList>
    </citation>
    <scope>NUCLEOTIDE SEQUENCE [LARGE SCALE GENOMIC DNA]</scope>
    <source>
        <strain evidence="3">ATCC 29530 / DSM 19594 / LMG 11500 / NCIMB 11436 / LSU 4</strain>
    </source>
</reference>
<dbReference type="EMBL" id="CP002859">
    <property type="protein sequence ID" value="AEI50261.1"/>
    <property type="molecule type" value="Genomic_DNA"/>
</dbReference>
<evidence type="ECO:0000313" key="2">
    <source>
        <dbReference type="EMBL" id="AEI50261.1"/>
    </source>
</evidence>
<sequence>MKSIFLFLLTIATFTSNAQNLLTPSKKSFDKKWVKNTNYQMTWYALRDTTKFEMGKVTTQIFTDKTNLTVITQVSMKNMKTPWVDSTVANLKTLKPIRHSSYNMQRDMVLNFGKIVTGFYNDKMKKYKVTVNDTTKVDYFDSNLYPVLIGWLPLHNDYKQDISIYDYNPSAKIGVIKAFVKNVSSSTCQTDKNGIRPVWVVTVSDEIGNGENGVSTYYFDKEDRKLWKQEIDANGRKMMMKLVE</sequence>
<evidence type="ECO:0000313" key="3">
    <source>
        <dbReference type="Proteomes" id="UP000000493"/>
    </source>
</evidence>
<keyword evidence="3" id="KW-1185">Reference proteome</keyword>
<dbReference type="InterPro" id="IPR021457">
    <property type="entry name" value="DUF3108"/>
</dbReference>
<gene>
    <name evidence="2" type="ordered locus">Runsl_3905</name>
</gene>
<dbReference type="RefSeq" id="WP_013929564.1">
    <property type="nucleotide sequence ID" value="NC_015703.1"/>
</dbReference>
<dbReference type="KEGG" id="rsi:Runsl_3905"/>
<feature type="chain" id="PRO_5031130097" description="DUF3108 domain-containing protein" evidence="1">
    <location>
        <begin position="19"/>
        <end position="244"/>
    </location>
</feature>
<dbReference type="Pfam" id="PF11306">
    <property type="entry name" value="DUF3108"/>
    <property type="match status" value="1"/>
</dbReference>
<proteinExistence type="predicted"/>
<feature type="signal peptide" evidence="1">
    <location>
        <begin position="1"/>
        <end position="18"/>
    </location>
</feature>
<organism evidence="2 3">
    <name type="scientific">Runella slithyformis (strain ATCC 29530 / DSM 19594 / LMG 11500 / NCIMB 11436 / LSU 4)</name>
    <dbReference type="NCBI Taxonomy" id="761193"/>
    <lineage>
        <taxon>Bacteria</taxon>
        <taxon>Pseudomonadati</taxon>
        <taxon>Bacteroidota</taxon>
        <taxon>Cytophagia</taxon>
        <taxon>Cytophagales</taxon>
        <taxon>Spirosomataceae</taxon>
        <taxon>Runella</taxon>
    </lineage>
</organism>
<evidence type="ECO:0008006" key="4">
    <source>
        <dbReference type="Google" id="ProtNLM"/>
    </source>
</evidence>
<dbReference type="Proteomes" id="UP000000493">
    <property type="component" value="Chromosome"/>
</dbReference>
<name>A0A7U4E740_RUNSL</name>
<dbReference type="AlphaFoldDB" id="A0A7U4E740"/>
<protein>
    <recommendedName>
        <fullName evidence="4">DUF3108 domain-containing protein</fullName>
    </recommendedName>
</protein>
<keyword evidence="1" id="KW-0732">Signal</keyword>
<reference evidence="2 3" key="2">
    <citation type="journal article" date="2012" name="Stand. Genomic Sci.">
        <title>Complete genome sequence of the aquatic bacterium Runella slithyformis type strain (LSU 4(T)).</title>
        <authorList>
            <person name="Copeland A."/>
            <person name="Zhang X."/>
            <person name="Misra M."/>
            <person name="Lapidus A."/>
            <person name="Nolan M."/>
            <person name="Lucas S."/>
            <person name="Deshpande S."/>
            <person name="Cheng J.F."/>
            <person name="Tapia R."/>
            <person name="Goodwin L.A."/>
            <person name="Pitluck S."/>
            <person name="Liolios K."/>
            <person name="Pagani I."/>
            <person name="Ivanova N."/>
            <person name="Mikhailova N."/>
            <person name="Pati A."/>
            <person name="Chen A."/>
            <person name="Palaniappan K."/>
            <person name="Land M."/>
            <person name="Hauser L."/>
            <person name="Pan C."/>
            <person name="Jeffries C.D."/>
            <person name="Detter J.C."/>
            <person name="Brambilla E.M."/>
            <person name="Rohde M."/>
            <person name="Djao O.D."/>
            <person name="Goker M."/>
            <person name="Sikorski J."/>
            <person name="Tindall B.J."/>
            <person name="Woyke T."/>
            <person name="Bristow J."/>
            <person name="Eisen J.A."/>
            <person name="Markowitz V."/>
            <person name="Hugenholtz P."/>
            <person name="Kyrpides N.C."/>
            <person name="Klenk H.P."/>
            <person name="Mavromatis K."/>
        </authorList>
    </citation>
    <scope>NUCLEOTIDE SEQUENCE [LARGE SCALE GENOMIC DNA]</scope>
    <source>
        <strain evidence="3">ATCC 29530 / DSM 19594 / LMG 11500 / NCIMB 11436 / LSU 4</strain>
    </source>
</reference>
<accession>A0A7U4E740</accession>
<evidence type="ECO:0000256" key="1">
    <source>
        <dbReference type="SAM" id="SignalP"/>
    </source>
</evidence>